<dbReference type="HAMAP" id="MF_00991">
    <property type="entry name" value="MqnB"/>
    <property type="match status" value="1"/>
</dbReference>
<comment type="pathway">
    <text evidence="1">Quinol/quinone metabolism; menaquinone biosynthesis.</text>
</comment>
<evidence type="ECO:0000256" key="2">
    <source>
        <dbReference type="NCBIfam" id="TIGR03664"/>
    </source>
</evidence>
<dbReference type="Pfam" id="PF01048">
    <property type="entry name" value="PNP_UDP_1"/>
    <property type="match status" value="1"/>
</dbReference>
<dbReference type="SUPFAM" id="SSF53167">
    <property type="entry name" value="Purine and uridine phosphorylases"/>
    <property type="match status" value="1"/>
</dbReference>
<comment type="caution">
    <text evidence="4">The sequence shown here is derived from an EMBL/GenBank/DDBJ whole genome shotgun (WGS) entry which is preliminary data.</text>
</comment>
<dbReference type="Proteomes" id="UP000885986">
    <property type="component" value="Unassembled WGS sequence"/>
</dbReference>
<proteinExistence type="inferred from homology"/>
<dbReference type="GO" id="GO:0005829">
    <property type="term" value="C:cytosol"/>
    <property type="evidence" value="ECO:0007669"/>
    <property type="project" value="TreeGrafter"/>
</dbReference>
<evidence type="ECO:0000256" key="1">
    <source>
        <dbReference type="HAMAP-Rule" id="MF_00991"/>
    </source>
</evidence>
<dbReference type="NCBIfam" id="TIGR03664">
    <property type="entry name" value="fut_nucase"/>
    <property type="match status" value="1"/>
</dbReference>
<accession>A0A7C2XGY3</accession>
<dbReference type="EC" id="3.2.2.26" evidence="1 2"/>
<dbReference type="GO" id="GO:0019284">
    <property type="term" value="P:L-methionine salvage from S-adenosylmethionine"/>
    <property type="evidence" value="ECO:0007669"/>
    <property type="project" value="TreeGrafter"/>
</dbReference>
<dbReference type="Gene3D" id="3.40.50.1580">
    <property type="entry name" value="Nucleoside phosphorylase domain"/>
    <property type="match status" value="1"/>
</dbReference>
<dbReference type="InterPro" id="IPR000845">
    <property type="entry name" value="Nucleoside_phosphorylase_d"/>
</dbReference>
<comment type="catalytic activity">
    <reaction evidence="1">
        <text>futalosine + H2O = dehypoxanthine futalosine + hypoxanthine</text>
        <dbReference type="Rhea" id="RHEA:25904"/>
        <dbReference type="ChEBI" id="CHEBI:15377"/>
        <dbReference type="ChEBI" id="CHEBI:17368"/>
        <dbReference type="ChEBI" id="CHEBI:58863"/>
        <dbReference type="ChEBI" id="CHEBI:58864"/>
        <dbReference type="EC" id="3.2.2.26"/>
    </reaction>
</comment>
<name>A0A7C2XGY3_9BACT</name>
<protein>
    <recommendedName>
        <fullName evidence="1 2">Futalosine hydrolase</fullName>
        <shortName evidence="1">FL hydrolase</shortName>
        <ecNumber evidence="1 2">3.2.2.26</ecNumber>
    </recommendedName>
    <alternativeName>
        <fullName evidence="1">Futalosine nucleosidase</fullName>
    </alternativeName>
    <alternativeName>
        <fullName evidence="1">Menaquinone biosynthetic enzyme MqnB</fullName>
    </alternativeName>
</protein>
<dbReference type="GO" id="GO:0008782">
    <property type="term" value="F:adenosylhomocysteine nucleosidase activity"/>
    <property type="evidence" value="ECO:0007669"/>
    <property type="project" value="TreeGrafter"/>
</dbReference>
<evidence type="ECO:0000313" key="4">
    <source>
        <dbReference type="EMBL" id="HET97930.1"/>
    </source>
</evidence>
<dbReference type="GO" id="GO:0009234">
    <property type="term" value="P:menaquinone biosynthetic process"/>
    <property type="evidence" value="ECO:0007669"/>
    <property type="project" value="UniProtKB-UniRule"/>
</dbReference>
<evidence type="ECO:0000259" key="3">
    <source>
        <dbReference type="Pfam" id="PF01048"/>
    </source>
</evidence>
<dbReference type="UniPathway" id="UPA00079"/>
<dbReference type="InterPro" id="IPR019963">
    <property type="entry name" value="FL_hydrolase_MqnB"/>
</dbReference>
<dbReference type="AlphaFoldDB" id="A0A7C2XGY3"/>
<keyword evidence="1" id="KW-0474">Menaquinone biosynthesis</keyword>
<dbReference type="CDD" id="cd17766">
    <property type="entry name" value="futalosine_nucleosidase_MqnB"/>
    <property type="match status" value="1"/>
</dbReference>
<keyword evidence="4" id="KW-0326">Glycosidase</keyword>
<sequence length="253" mass="26623">MNPAASLPPQPGGSPTPSQARLLVLAATSPELAPLERALGHPPRSTLFDFLLCGVGPVASAATVAAHLATRSSTYAGVVLSGVGGLYPREPSGCSGEPGLLEICLAEREILADFGIAAPHGAEPFSGSNFAAPHDFPLQSTLTSLAAAILTELAIPFYRGVFLTLNATTATRERGMALRDRHGGLCENMEGAAVALVCQRLGLPLLEMRCISNLVEDRDLRRWRLAEAIARQAEIMSRLLPRLAAAPLSRSRS</sequence>
<dbReference type="EMBL" id="DSDS01000102">
    <property type="protein sequence ID" value="HET97930.1"/>
    <property type="molecule type" value="Genomic_DNA"/>
</dbReference>
<keyword evidence="1 4" id="KW-0378">Hydrolase</keyword>
<comment type="similarity">
    <text evidence="1">Belongs to the PNP/UDP phosphorylase family. Futalosine hydrolase subfamily.</text>
</comment>
<gene>
    <name evidence="1 4" type="primary">mqnB</name>
    <name evidence="4" type="ORF">ENN98_04435</name>
</gene>
<dbReference type="InterPro" id="IPR035994">
    <property type="entry name" value="Nucleoside_phosphorylase_sf"/>
</dbReference>
<reference evidence="4" key="1">
    <citation type="journal article" date="2020" name="mSystems">
        <title>Genome- and Community-Level Interaction Insights into Carbon Utilization and Element Cycling Functions of Hydrothermarchaeota in Hydrothermal Sediment.</title>
        <authorList>
            <person name="Zhou Z."/>
            <person name="Liu Y."/>
            <person name="Xu W."/>
            <person name="Pan J."/>
            <person name="Luo Z.H."/>
            <person name="Li M."/>
        </authorList>
    </citation>
    <scope>NUCLEOTIDE SEQUENCE [LARGE SCALE GENOMIC DNA]</scope>
    <source>
        <strain evidence="4">SpSt-1224</strain>
    </source>
</reference>
<feature type="domain" description="Nucleoside phosphorylase" evidence="3">
    <location>
        <begin position="52"/>
        <end position="240"/>
    </location>
</feature>
<organism evidence="4">
    <name type="scientific">Desulfurivibrio alkaliphilus</name>
    <dbReference type="NCBI Taxonomy" id="427923"/>
    <lineage>
        <taxon>Bacteria</taxon>
        <taxon>Pseudomonadati</taxon>
        <taxon>Thermodesulfobacteriota</taxon>
        <taxon>Desulfobulbia</taxon>
        <taxon>Desulfobulbales</taxon>
        <taxon>Desulfobulbaceae</taxon>
        <taxon>Desulfurivibrio</taxon>
    </lineage>
</organism>
<dbReference type="GO" id="GO:0009116">
    <property type="term" value="P:nucleoside metabolic process"/>
    <property type="evidence" value="ECO:0007669"/>
    <property type="project" value="InterPro"/>
</dbReference>
<dbReference type="PANTHER" id="PTHR46832:SF2">
    <property type="entry name" value="FUTALOSINE HYDROLASE"/>
    <property type="match status" value="1"/>
</dbReference>
<comment type="function">
    <text evidence="1">Catalyzes the hydrolysis of futalosine (FL) to dehypoxanthine futalosine (DHFL) and hypoxanthine, a step in the biosynthesis of menaquinone (MK, vitamin K2).</text>
</comment>
<dbReference type="GO" id="GO:0008930">
    <property type="term" value="F:methylthioadenosine nucleosidase activity"/>
    <property type="evidence" value="ECO:0007669"/>
    <property type="project" value="TreeGrafter"/>
</dbReference>
<dbReference type="PANTHER" id="PTHR46832">
    <property type="entry name" value="5'-METHYLTHIOADENOSINE/S-ADENOSYLHOMOCYSTEINE NUCLEOSIDASE"/>
    <property type="match status" value="1"/>
</dbReference>